<dbReference type="EMBL" id="ACFG01000030">
    <property type="protein sequence ID" value="EEH63810.1"/>
    <property type="molecule type" value="Genomic_DNA"/>
</dbReference>
<organism evidence="2 3">
    <name type="scientific">Gleimia coleocanis DSM 15436</name>
    <dbReference type="NCBI Taxonomy" id="525245"/>
    <lineage>
        <taxon>Bacteria</taxon>
        <taxon>Bacillati</taxon>
        <taxon>Actinomycetota</taxon>
        <taxon>Actinomycetes</taxon>
        <taxon>Actinomycetales</taxon>
        <taxon>Actinomycetaceae</taxon>
        <taxon>Gleimia</taxon>
    </lineage>
</organism>
<dbReference type="Pfam" id="PF18936">
    <property type="entry name" value="DUF5684"/>
    <property type="match status" value="1"/>
</dbReference>
<accession>C0VZV1</accession>
<evidence type="ECO:0000313" key="2">
    <source>
        <dbReference type="EMBL" id="EEH63810.1"/>
    </source>
</evidence>
<sequence>MLLLKTPNLLVKEIIMGMEVEMAQEAVAGSFTVMYGMGLIGYVVLALGLMKMFEKAGVTGWHAFVPYFNFYQVSQVSGAGLVWFILTFVPFVNVIAVWVLMFKLAKSFGQGAGMGILTALLPPVGTLIMGFGSAQYQRARMM</sequence>
<name>C0VZV1_9ACTO</name>
<gene>
    <name evidence="2" type="ORF">HMPREF0044_0829</name>
</gene>
<proteinExistence type="predicted"/>
<keyword evidence="1" id="KW-1133">Transmembrane helix</keyword>
<protein>
    <submittedName>
        <fullName evidence="2">Uncharacterized protein</fullName>
    </submittedName>
</protein>
<dbReference type="HOGENOM" id="CLU_139141_0_0_11"/>
<dbReference type="Proteomes" id="UP000010301">
    <property type="component" value="Unassembled WGS sequence"/>
</dbReference>
<dbReference type="STRING" id="525245.HMPREF0044_0829"/>
<dbReference type="AlphaFoldDB" id="C0VZV1"/>
<feature type="transmembrane region" description="Helical" evidence="1">
    <location>
        <begin position="81"/>
        <end position="100"/>
    </location>
</feature>
<evidence type="ECO:0000256" key="1">
    <source>
        <dbReference type="SAM" id="Phobius"/>
    </source>
</evidence>
<feature type="transmembrane region" description="Helical" evidence="1">
    <location>
        <begin position="112"/>
        <end position="132"/>
    </location>
</feature>
<evidence type="ECO:0000313" key="3">
    <source>
        <dbReference type="Proteomes" id="UP000010301"/>
    </source>
</evidence>
<dbReference type="InterPro" id="IPR043739">
    <property type="entry name" value="DUF5684"/>
</dbReference>
<feature type="transmembrane region" description="Helical" evidence="1">
    <location>
        <begin position="26"/>
        <end position="49"/>
    </location>
</feature>
<keyword evidence="3" id="KW-1185">Reference proteome</keyword>
<dbReference type="eggNOG" id="COG0681">
    <property type="taxonomic scope" value="Bacteria"/>
</dbReference>
<keyword evidence="1" id="KW-0472">Membrane</keyword>
<comment type="caution">
    <text evidence="2">The sequence shown here is derived from an EMBL/GenBank/DDBJ whole genome shotgun (WGS) entry which is preliminary data.</text>
</comment>
<keyword evidence="1" id="KW-0812">Transmembrane</keyword>
<reference evidence="2 3" key="1">
    <citation type="submission" date="2009-01" db="EMBL/GenBank/DDBJ databases">
        <authorList>
            <person name="Qin X."/>
            <person name="Bachman B."/>
            <person name="Battles P."/>
            <person name="Bell A."/>
            <person name="Bess C."/>
            <person name="Bickham C."/>
            <person name="Chaboub L."/>
            <person name="Chen D."/>
            <person name="Coyle M."/>
            <person name="Deiros D.R."/>
            <person name="Dinh H."/>
            <person name="Forbes L."/>
            <person name="Fowler G."/>
            <person name="Francisco L."/>
            <person name="Fu Q."/>
            <person name="Gubbala S."/>
            <person name="Hale W."/>
            <person name="Han Y."/>
            <person name="Hemphill L."/>
            <person name="Highlander S.K."/>
            <person name="Hirani K."/>
            <person name="Hogues M."/>
            <person name="Jackson L."/>
            <person name="Jakkamsetti A."/>
            <person name="Javaid M."/>
            <person name="Jiang H."/>
            <person name="Korchina V."/>
            <person name="Kovar C."/>
            <person name="Lara F."/>
            <person name="Lee S."/>
            <person name="Mata R."/>
            <person name="Mathew T."/>
            <person name="Moen C."/>
            <person name="Morales K."/>
            <person name="Munidasa M."/>
            <person name="Nazareth L."/>
            <person name="Ngo R."/>
            <person name="Nguyen L."/>
            <person name="Okwuonu G."/>
            <person name="Ongeri F."/>
            <person name="Patil S."/>
            <person name="Petrosino J."/>
            <person name="Pham C."/>
            <person name="Pham P."/>
            <person name="Pu L.-L."/>
            <person name="Puazo M."/>
            <person name="Raj R."/>
            <person name="Reid J."/>
            <person name="Rouhana J."/>
            <person name="Saada N."/>
            <person name="Shang Y."/>
            <person name="Simmons D."/>
            <person name="Thornton R."/>
            <person name="Warren J."/>
            <person name="Weissenberger G."/>
            <person name="Zhang J."/>
            <person name="Zhang L."/>
            <person name="Zhou C."/>
            <person name="Zhu D."/>
            <person name="Muzny D."/>
            <person name="Worley K."/>
            <person name="Gibbs R."/>
        </authorList>
    </citation>
    <scope>NUCLEOTIDE SEQUENCE [LARGE SCALE GENOMIC DNA]</scope>
    <source>
        <strain evidence="2 3">DSM 15436</strain>
    </source>
</reference>